<organism evidence="2 3">
    <name type="scientific">Phaseolus vulgaris</name>
    <name type="common">Kidney bean</name>
    <name type="synonym">French bean</name>
    <dbReference type="NCBI Taxonomy" id="3885"/>
    <lineage>
        <taxon>Eukaryota</taxon>
        <taxon>Viridiplantae</taxon>
        <taxon>Streptophyta</taxon>
        <taxon>Embryophyta</taxon>
        <taxon>Tracheophyta</taxon>
        <taxon>Spermatophyta</taxon>
        <taxon>Magnoliopsida</taxon>
        <taxon>eudicotyledons</taxon>
        <taxon>Gunneridae</taxon>
        <taxon>Pentapetalae</taxon>
        <taxon>rosids</taxon>
        <taxon>fabids</taxon>
        <taxon>Fabales</taxon>
        <taxon>Fabaceae</taxon>
        <taxon>Papilionoideae</taxon>
        <taxon>50 kb inversion clade</taxon>
        <taxon>NPAAA clade</taxon>
        <taxon>indigoferoid/millettioid clade</taxon>
        <taxon>Phaseoleae</taxon>
        <taxon>Phaseolus</taxon>
    </lineage>
</organism>
<reference evidence="3" key="1">
    <citation type="journal article" date="2014" name="Nat. Genet.">
        <title>A reference genome for common bean and genome-wide analysis of dual domestications.</title>
        <authorList>
            <person name="Schmutz J."/>
            <person name="McClean P.E."/>
            <person name="Mamidi S."/>
            <person name="Wu G.A."/>
            <person name="Cannon S.B."/>
            <person name="Grimwood J."/>
            <person name="Jenkins J."/>
            <person name="Shu S."/>
            <person name="Song Q."/>
            <person name="Chavarro C."/>
            <person name="Torres-Torres M."/>
            <person name="Geffroy V."/>
            <person name="Moghaddam S.M."/>
            <person name="Gao D."/>
            <person name="Abernathy B."/>
            <person name="Barry K."/>
            <person name="Blair M."/>
            <person name="Brick M.A."/>
            <person name="Chovatia M."/>
            <person name="Gepts P."/>
            <person name="Goodstein D.M."/>
            <person name="Gonzales M."/>
            <person name="Hellsten U."/>
            <person name="Hyten D.L."/>
            <person name="Jia G."/>
            <person name="Kelly J.D."/>
            <person name="Kudrna D."/>
            <person name="Lee R."/>
            <person name="Richard M.M."/>
            <person name="Miklas P.N."/>
            <person name="Osorno J.M."/>
            <person name="Rodrigues J."/>
            <person name="Thareau V."/>
            <person name="Urrea C.A."/>
            <person name="Wang M."/>
            <person name="Yu Y."/>
            <person name="Zhang M."/>
            <person name="Wing R.A."/>
            <person name="Cregan P.B."/>
            <person name="Rokhsar D.S."/>
            <person name="Jackson S.A."/>
        </authorList>
    </citation>
    <scope>NUCLEOTIDE SEQUENCE [LARGE SCALE GENOMIC DNA]</scope>
    <source>
        <strain evidence="3">cv. G19833</strain>
    </source>
</reference>
<evidence type="ECO:0000313" key="2">
    <source>
        <dbReference type="EMBL" id="ESW30221.1"/>
    </source>
</evidence>
<feature type="compositionally biased region" description="Basic and acidic residues" evidence="1">
    <location>
        <begin position="212"/>
        <end position="233"/>
    </location>
</feature>
<feature type="region of interest" description="Disordered" evidence="1">
    <location>
        <begin position="212"/>
        <end position="242"/>
    </location>
</feature>
<name>V7CMV1_PHAVU</name>
<gene>
    <name evidence="2" type="ORF">PHAVU_002G134800g</name>
</gene>
<dbReference type="EMBL" id="CM002289">
    <property type="protein sequence ID" value="ESW30221.1"/>
    <property type="molecule type" value="Genomic_DNA"/>
</dbReference>
<accession>V7CMV1</accession>
<dbReference type="Gramene" id="ESW30221">
    <property type="protein sequence ID" value="ESW30221"/>
    <property type="gene ID" value="PHAVU_002G134800g"/>
</dbReference>
<proteinExistence type="predicted"/>
<dbReference type="Proteomes" id="UP000000226">
    <property type="component" value="Chromosome 2"/>
</dbReference>
<evidence type="ECO:0000313" key="3">
    <source>
        <dbReference type="Proteomes" id="UP000000226"/>
    </source>
</evidence>
<evidence type="ECO:0000256" key="1">
    <source>
        <dbReference type="SAM" id="MobiDB-lite"/>
    </source>
</evidence>
<keyword evidence="3" id="KW-1185">Reference proteome</keyword>
<protein>
    <submittedName>
        <fullName evidence="2">Uncharacterized protein</fullName>
    </submittedName>
</protein>
<dbReference type="AlphaFoldDB" id="V7CMV1"/>
<sequence>MSVSNRNNGVRVERRELAAPENLMEVIIMLADAIMLLCYTERRYMFNLPRVIAHAVLDKGKKTIGSECRERSDCVELKDSQILKELHELKRMLTCAKFFSSCKRSLAFLFAAGFEEEDILYRKRTARVKVFGCCEQALKKATKDEVRTMTVKVVQHMRKCEEHEILITSIEKEVKSILELIASKKFVPDDTRTKVVEVEPLSVNCTYFKKPESSHEDVDEEKDLHGDEDRPNEEVNMFSKVNREPRKRFKTVVLKTPWTTYSRRKNPKSDA</sequence>